<dbReference type="AlphaFoldDB" id="A0A1F5R4R8"/>
<dbReference type="InterPro" id="IPR000182">
    <property type="entry name" value="GNAT_dom"/>
</dbReference>
<dbReference type="Gene3D" id="3.40.630.30">
    <property type="match status" value="1"/>
</dbReference>
<dbReference type="EMBL" id="MFFM01000046">
    <property type="protein sequence ID" value="OGF08921.1"/>
    <property type="molecule type" value="Genomic_DNA"/>
</dbReference>
<evidence type="ECO:0000313" key="2">
    <source>
        <dbReference type="EMBL" id="OGF08921.1"/>
    </source>
</evidence>
<accession>A0A1F5R4R8</accession>
<dbReference type="Pfam" id="PF00583">
    <property type="entry name" value="Acetyltransf_1"/>
    <property type="match status" value="1"/>
</dbReference>
<feature type="domain" description="N-acetyltransferase" evidence="1">
    <location>
        <begin position="12"/>
        <end position="148"/>
    </location>
</feature>
<protein>
    <recommendedName>
        <fullName evidence="1">N-acetyltransferase domain-containing protein</fullName>
    </recommendedName>
</protein>
<dbReference type="InterPro" id="IPR016181">
    <property type="entry name" value="Acyl_CoA_acyltransferase"/>
</dbReference>
<evidence type="ECO:0000259" key="1">
    <source>
        <dbReference type="PROSITE" id="PS51186"/>
    </source>
</evidence>
<dbReference type="CDD" id="cd04301">
    <property type="entry name" value="NAT_SF"/>
    <property type="match status" value="1"/>
</dbReference>
<evidence type="ECO:0000313" key="3">
    <source>
        <dbReference type="Proteomes" id="UP000177230"/>
    </source>
</evidence>
<dbReference type="PROSITE" id="PS51186">
    <property type="entry name" value="GNAT"/>
    <property type="match status" value="1"/>
</dbReference>
<name>A0A1F5R4R8_9BACT</name>
<proteinExistence type="predicted"/>
<gene>
    <name evidence="2" type="ORF">A2024_01490</name>
</gene>
<reference evidence="2 3" key="1">
    <citation type="journal article" date="2016" name="Nat. Commun.">
        <title>Thousands of microbial genomes shed light on interconnected biogeochemical processes in an aquifer system.</title>
        <authorList>
            <person name="Anantharaman K."/>
            <person name="Brown C.T."/>
            <person name="Hug L.A."/>
            <person name="Sharon I."/>
            <person name="Castelle C.J."/>
            <person name="Probst A.J."/>
            <person name="Thomas B.C."/>
            <person name="Singh A."/>
            <person name="Wilkins M.J."/>
            <person name="Karaoz U."/>
            <person name="Brodie E.L."/>
            <person name="Williams K.H."/>
            <person name="Hubbard S.S."/>
            <person name="Banfield J.F."/>
        </authorList>
    </citation>
    <scope>NUCLEOTIDE SEQUENCE [LARGE SCALE GENOMIC DNA]</scope>
</reference>
<dbReference type="Proteomes" id="UP000177230">
    <property type="component" value="Unassembled WGS sequence"/>
</dbReference>
<dbReference type="PANTHER" id="PTHR47403:SF6">
    <property type="entry name" value="N-ACETYLTRANSFERASE DOMAIN-CONTAINING PROTEIN"/>
    <property type="match status" value="1"/>
</dbReference>
<dbReference type="PANTHER" id="PTHR47403">
    <property type="entry name" value="LOC100145250 PROTEIN"/>
    <property type="match status" value="1"/>
</dbReference>
<comment type="caution">
    <text evidence="2">The sequence shown here is derived from an EMBL/GenBank/DDBJ whole genome shotgun (WGS) entry which is preliminary data.</text>
</comment>
<dbReference type="GO" id="GO:0016747">
    <property type="term" value="F:acyltransferase activity, transferring groups other than amino-acyl groups"/>
    <property type="evidence" value="ECO:0007669"/>
    <property type="project" value="InterPro"/>
</dbReference>
<dbReference type="SUPFAM" id="SSF55729">
    <property type="entry name" value="Acyl-CoA N-acyltransferases (Nat)"/>
    <property type="match status" value="1"/>
</dbReference>
<sequence>MKKKNYFEIKDVRFRQAKPSDKATVLDFCQKTFGRWGDYIPEVWDQWLKDKKGMFFVADLHGTAIGLGKITEHRPGELWLEGLRVDPTFRGHGIGRAIQDFTWVKALSFKPKFIRYATGSYNKISIHLGRSKGMKIINTYDEMWCKAPRADETKLVPARPSDAGEIMALLKRDSRYKLWKGFYLEGWKALTLDESLLQRLIKEKRVYVYFDRQGLSGVTMLIQSKDKKYVTFGNTIGRDIKTLQLVLKEARKLAGMLEGQKLEMVFPRNPWYKKVIKGTGWRHDLPIWMVLLEWRRR</sequence>
<organism evidence="2 3">
    <name type="scientific">Candidatus Edwardsbacteria bacterium GWF2_54_11</name>
    <dbReference type="NCBI Taxonomy" id="1817851"/>
    <lineage>
        <taxon>Bacteria</taxon>
        <taxon>Candidatus Edwardsiibacteriota</taxon>
    </lineage>
</organism>